<dbReference type="InterPro" id="IPR002126">
    <property type="entry name" value="Cadherin-like_dom"/>
</dbReference>
<comment type="subcellular location">
    <subcellularLocation>
        <location evidence="1">Membrane</location>
    </subcellularLocation>
</comment>
<evidence type="ECO:0000256" key="3">
    <source>
        <dbReference type="ARBA" id="ARBA00022837"/>
    </source>
</evidence>
<evidence type="ECO:0000256" key="2">
    <source>
        <dbReference type="ARBA" id="ARBA00022737"/>
    </source>
</evidence>
<sequence length="1492" mass="162479">MFRRPFVFLLLLSFIISFSCSENHKSIDDSNHRTSKHGSNTDEKFDDPDEFIKLFAEIREGYTYGYRERELEIMKKRLRTSAGPDPENPAYGTSAAAAATFTERGPRNVAGRTRAILIDAADASGNTWIAGSVGGGVWKTSDQGSTWTNLSSDMENIAVTTLAQSTIKPQILYAGTGEGWVGNLDAIDGSGVFKSSDGGSTWTNITPLSGTELNPDFSAVSRAVVDPTDANILVVSTSDKIYRTSDGGTTWSQVYDGLGTIMHVIAAKSDFNTQYASVRNEGIIKSIDGGSTWLATASFPVNSNARIEIAASRTDPNKVYAGVAGGGLVATNDGGTTWNSIPDNTGWLSGQGWYDNIITVNPYVDTIIYVGGVDLWKFTVNFTTNTKTDTRVSDAYNGSINGFGWTNGVHPDQQFIDVIDDGGGNFRLLVGNDGGVDVSVSNSDPGTTNGDFTTSDIGYNTTQFYGADKVKGYHQYIAGAQDNGTWLSNRSEDASSSSDYSFELGGDGFEVIAHWTDPDKMIGGSQYNSFYRTTDGGVNWLFYKYLMTGNHQFVSTVATSYQDPEVVYHVSSDGVWRSLDFAQSFNLAPPSGGSWGYNSMSDVEVSLANPRYVWAGGWGDLYLSSDHGASFNAVPSYLTSKSGSLRGIYSHPTEDSTVYVLFSNRDRAKIIETKDLGQTWSDITGFVSGASTRGFPDVPTYSLAVMPYDTDVIWAGTDIGLVESTDRGLTWNLVQSTLPHVSIWDLKVKDQCEVVLSTHGRGVWTANIPDLCSWSPKSISGLAPDMINAVQNAPKVDASFNLRSNYDSMIIEVDGVKHTTFKTGLVVGSKTLSIDLSTQGTYEIQGIGYINGDPLHSNIKTITIREVLPPQPSYVTNFSDGGVDFSLDGFVVRTETGFDNDHLINNNIPYDLKTTYIAELNVPIKVTYYSPSISFNEVAIVEPGDNSGFWDYVIVEATSDNGLTWVELVDGYDARAHADWLSAYNANSNGTSALYKNREMDFAPHFDEGDTVMVRFRFYSDDFVAGWGWAIDDLSIQVSDNNPPEIEDQTFNIDENSSNGTVVGSVSASDKDGDDLTFSITGGSGENTFSIDNDGNLTVSDNTELNYEANTSLTLTVVVSDGLDSDDATITININDVFERPKVHITASNNNFNGVNSILMNEAEGGLNNVIITAHVDEPLPQDVSISVVWSGSATYGGDYNLMFPYIDPSVLIIPAGVDSVNYFTISPTNDEVYEGGIDGESIILDIDDISNPYVEEAGESQVTITINDGDDYPWIYFQSNYMSGSSLTLLDQINEGESTEYWTVIGHGKTSDEDIYIDVSYGGLAVKDFDYTSSSQRLTIPSGATESDKITINALMDNDSGEDDSENIIVNYDISGSNTTWTDHGGHGYPVPNSYQIYIVDMTPLGVERIHGINKIYPIPADRVVKVDLQDNVNVEKVEFIDFLGKVYNNTKFTKNLNTVLINVSDYDAGVYILNIQTNKGLTKAKVIIER</sequence>
<dbReference type="Pfam" id="PF00028">
    <property type="entry name" value="Cadherin"/>
    <property type="match status" value="1"/>
</dbReference>
<dbReference type="GO" id="GO:0045296">
    <property type="term" value="F:cadherin binding"/>
    <property type="evidence" value="ECO:0007669"/>
    <property type="project" value="TreeGrafter"/>
</dbReference>
<dbReference type="SMART" id="SM00112">
    <property type="entry name" value="CA"/>
    <property type="match status" value="1"/>
</dbReference>
<evidence type="ECO:0000313" key="7">
    <source>
        <dbReference type="EMBL" id="SUZ93613.1"/>
    </source>
</evidence>
<dbReference type="Pfam" id="PF18962">
    <property type="entry name" value="Por_Secre_tail"/>
    <property type="match status" value="1"/>
</dbReference>
<dbReference type="GO" id="GO:0016342">
    <property type="term" value="C:catenin complex"/>
    <property type="evidence" value="ECO:0007669"/>
    <property type="project" value="TreeGrafter"/>
</dbReference>
<evidence type="ECO:0000259" key="6">
    <source>
        <dbReference type="PROSITE" id="PS50268"/>
    </source>
</evidence>
<dbReference type="PANTHER" id="PTHR24027">
    <property type="entry name" value="CADHERIN-23"/>
    <property type="match status" value="1"/>
</dbReference>
<protein>
    <recommendedName>
        <fullName evidence="6">Cadherin domain-containing protein</fullName>
    </recommendedName>
</protein>
<dbReference type="GO" id="GO:0007156">
    <property type="term" value="P:homophilic cell adhesion via plasma membrane adhesion molecules"/>
    <property type="evidence" value="ECO:0007669"/>
    <property type="project" value="InterPro"/>
</dbReference>
<name>A0A381RXF4_9ZZZZ</name>
<dbReference type="GO" id="GO:0016477">
    <property type="term" value="P:cell migration"/>
    <property type="evidence" value="ECO:0007669"/>
    <property type="project" value="TreeGrafter"/>
</dbReference>
<dbReference type="GO" id="GO:0005509">
    <property type="term" value="F:calcium ion binding"/>
    <property type="evidence" value="ECO:0007669"/>
    <property type="project" value="InterPro"/>
</dbReference>
<keyword evidence="3" id="KW-0106">Calcium</keyword>
<gene>
    <name evidence="7" type="ORF">METZ01_LOCUS46467</name>
</gene>
<feature type="region of interest" description="Disordered" evidence="5">
    <location>
        <begin position="25"/>
        <end position="44"/>
    </location>
</feature>
<dbReference type="Gene3D" id="2.130.10.10">
    <property type="entry name" value="YVTN repeat-like/Quinoprotein amine dehydrogenase"/>
    <property type="match status" value="4"/>
</dbReference>
<dbReference type="CDD" id="cd11304">
    <property type="entry name" value="Cadherin_repeat"/>
    <property type="match status" value="1"/>
</dbReference>
<accession>A0A381RXF4</accession>
<dbReference type="PROSITE" id="PS50268">
    <property type="entry name" value="CADHERIN_2"/>
    <property type="match status" value="1"/>
</dbReference>
<reference evidence="7" key="1">
    <citation type="submission" date="2018-05" db="EMBL/GenBank/DDBJ databases">
        <authorList>
            <person name="Lanie J.A."/>
            <person name="Ng W.-L."/>
            <person name="Kazmierczak K.M."/>
            <person name="Andrzejewski T.M."/>
            <person name="Davidsen T.M."/>
            <person name="Wayne K.J."/>
            <person name="Tettelin H."/>
            <person name="Glass J.I."/>
            <person name="Rusch D."/>
            <person name="Podicherti R."/>
            <person name="Tsui H.-C.T."/>
            <person name="Winkler M.E."/>
        </authorList>
    </citation>
    <scope>NUCLEOTIDE SEQUENCE</scope>
</reference>
<dbReference type="InterPro" id="IPR015943">
    <property type="entry name" value="WD40/YVTN_repeat-like_dom_sf"/>
</dbReference>
<dbReference type="InterPro" id="IPR015919">
    <property type="entry name" value="Cadherin-like_sf"/>
</dbReference>
<dbReference type="Gene3D" id="2.60.40.2030">
    <property type="match status" value="1"/>
</dbReference>
<dbReference type="PANTHER" id="PTHR24027:SF438">
    <property type="entry name" value="CADHERIN 23"/>
    <property type="match status" value="1"/>
</dbReference>
<dbReference type="EMBL" id="UINC01002161">
    <property type="protein sequence ID" value="SUZ93613.1"/>
    <property type="molecule type" value="Genomic_DNA"/>
</dbReference>
<dbReference type="InterPro" id="IPR038081">
    <property type="entry name" value="CalX-like_sf"/>
</dbReference>
<dbReference type="GO" id="GO:0008013">
    <property type="term" value="F:beta-catenin binding"/>
    <property type="evidence" value="ECO:0007669"/>
    <property type="project" value="TreeGrafter"/>
</dbReference>
<dbReference type="CDD" id="cd15482">
    <property type="entry name" value="Sialidase_non-viral"/>
    <property type="match status" value="1"/>
</dbReference>
<dbReference type="InterPro" id="IPR026444">
    <property type="entry name" value="Secre_tail"/>
</dbReference>
<dbReference type="SUPFAM" id="SSF110296">
    <property type="entry name" value="Oligoxyloglucan reducing end-specific cellobiohydrolase"/>
    <property type="match status" value="2"/>
</dbReference>
<feature type="domain" description="Cadherin" evidence="6">
    <location>
        <begin position="1045"/>
        <end position="1143"/>
    </location>
</feature>
<dbReference type="SUPFAM" id="SSF141072">
    <property type="entry name" value="CalX-like"/>
    <property type="match status" value="1"/>
</dbReference>
<organism evidence="7">
    <name type="scientific">marine metagenome</name>
    <dbReference type="NCBI Taxonomy" id="408172"/>
    <lineage>
        <taxon>unclassified sequences</taxon>
        <taxon>metagenomes</taxon>
        <taxon>ecological metagenomes</taxon>
    </lineage>
</organism>
<evidence type="ECO:0000256" key="1">
    <source>
        <dbReference type="ARBA" id="ARBA00004370"/>
    </source>
</evidence>
<dbReference type="PROSITE" id="PS51257">
    <property type="entry name" value="PROKAR_LIPOPROTEIN"/>
    <property type="match status" value="1"/>
</dbReference>
<keyword evidence="4" id="KW-0472">Membrane</keyword>
<evidence type="ECO:0000256" key="5">
    <source>
        <dbReference type="SAM" id="MobiDB-lite"/>
    </source>
</evidence>
<keyword evidence="2" id="KW-0677">Repeat</keyword>
<evidence type="ECO:0000256" key="4">
    <source>
        <dbReference type="ARBA" id="ARBA00023136"/>
    </source>
</evidence>
<dbReference type="Gene3D" id="2.60.40.60">
    <property type="entry name" value="Cadherins"/>
    <property type="match status" value="1"/>
</dbReference>
<dbReference type="SUPFAM" id="SSF49313">
    <property type="entry name" value="Cadherin-like"/>
    <property type="match status" value="1"/>
</dbReference>
<dbReference type="InterPro" id="IPR039808">
    <property type="entry name" value="Cadherin"/>
</dbReference>
<dbReference type="NCBIfam" id="TIGR04183">
    <property type="entry name" value="Por_Secre_tail"/>
    <property type="match status" value="1"/>
</dbReference>
<proteinExistence type="predicted"/>